<feature type="domain" description="Dual specificity phosphatase catalytic" evidence="2">
    <location>
        <begin position="5"/>
        <end position="105"/>
    </location>
</feature>
<dbReference type="AlphaFoldDB" id="R4XDC5"/>
<proteinExistence type="predicted"/>
<accession>R4XDC5</accession>
<dbReference type="PANTHER" id="PTHR46588">
    <property type="entry name" value="SERINE/THREONINE/TYROSINE-INTERACTING PROTEIN"/>
    <property type="match status" value="1"/>
</dbReference>
<protein>
    <recommendedName>
        <fullName evidence="2">Dual specificity phosphatase catalytic domain-containing protein</fullName>
    </recommendedName>
</protein>
<dbReference type="GO" id="GO:0005737">
    <property type="term" value="C:cytoplasm"/>
    <property type="evidence" value="ECO:0007669"/>
    <property type="project" value="TreeGrafter"/>
</dbReference>
<dbReference type="GO" id="GO:0062026">
    <property type="term" value="P:negative regulation of SCF-dependent proteasomal ubiquitin-dependent catabolic process"/>
    <property type="evidence" value="ECO:0007669"/>
    <property type="project" value="TreeGrafter"/>
</dbReference>
<dbReference type="Pfam" id="PF00782">
    <property type="entry name" value="DSPc"/>
    <property type="match status" value="1"/>
</dbReference>
<dbReference type="InterPro" id="IPR029021">
    <property type="entry name" value="Prot-tyrosine_phosphatase-like"/>
</dbReference>
<dbReference type="Proteomes" id="UP000013776">
    <property type="component" value="Unassembled WGS sequence"/>
</dbReference>
<evidence type="ECO:0000313" key="4">
    <source>
        <dbReference type="Proteomes" id="UP000013776"/>
    </source>
</evidence>
<feature type="region of interest" description="Disordered" evidence="1">
    <location>
        <begin position="129"/>
        <end position="165"/>
    </location>
</feature>
<dbReference type="SUPFAM" id="SSF52799">
    <property type="entry name" value="(Phosphotyrosine protein) phosphatases II"/>
    <property type="match status" value="1"/>
</dbReference>
<dbReference type="STRING" id="1097556.R4XDC5"/>
<organism evidence="3 4">
    <name type="scientific">Taphrina deformans (strain PYCC 5710 / ATCC 11124 / CBS 356.35 / IMI 108563 / JCM 9778 / NBRC 8474)</name>
    <name type="common">Peach leaf curl fungus</name>
    <name type="synonym">Lalaria deformans</name>
    <dbReference type="NCBI Taxonomy" id="1097556"/>
    <lineage>
        <taxon>Eukaryota</taxon>
        <taxon>Fungi</taxon>
        <taxon>Dikarya</taxon>
        <taxon>Ascomycota</taxon>
        <taxon>Taphrinomycotina</taxon>
        <taxon>Taphrinomycetes</taxon>
        <taxon>Taphrinales</taxon>
        <taxon>Taphrinaceae</taxon>
        <taxon>Taphrina</taxon>
    </lineage>
</organism>
<reference evidence="3 4" key="1">
    <citation type="journal article" date="2013" name="MBio">
        <title>Genome sequencing of the plant pathogen Taphrina deformans, the causal agent of peach leaf curl.</title>
        <authorList>
            <person name="Cisse O.H."/>
            <person name="Almeida J.M.G.C.F."/>
            <person name="Fonseca A."/>
            <person name="Kumar A.A."/>
            <person name="Salojaervi J."/>
            <person name="Overmyer K."/>
            <person name="Hauser P.M."/>
            <person name="Pagni M."/>
        </authorList>
    </citation>
    <scope>NUCLEOTIDE SEQUENCE [LARGE SCALE GENOMIC DNA]</scope>
    <source>
        <strain evidence="4">PYCC 5710 / ATCC 11124 / CBS 356.35 / IMI 108563 / JCM 9778 / NBRC 8474</strain>
    </source>
</reference>
<dbReference type="Gene3D" id="3.90.190.10">
    <property type="entry name" value="Protein tyrosine phosphatase superfamily"/>
    <property type="match status" value="1"/>
</dbReference>
<sequence length="165" mass="18699">MLDFLDIKVLVAARTTSTFNIFKPRLPEKYRYEYFDITEGSLLSCLPRVRPFVDACLSHGQKLLFYDETGNAKAAALVCSYLMESGSMDSQSAYGLIKSKRLSLAEYETLLKARNNVISHAYSDTELNRSGKKRRHDIDENEDEIAILSTSSDHRSSNPFIDSRS</sequence>
<name>R4XDC5_TAPDE</name>
<dbReference type="PANTHER" id="PTHR46588:SF1">
    <property type="entry name" value="SERINE_THREONINE_TYROSINE-INTERACTING PROTEIN"/>
    <property type="match status" value="1"/>
</dbReference>
<dbReference type="OrthoDB" id="10252009at2759"/>
<evidence type="ECO:0000313" key="3">
    <source>
        <dbReference type="EMBL" id="CCG83881.1"/>
    </source>
</evidence>
<dbReference type="InterPro" id="IPR000340">
    <property type="entry name" value="Dual-sp_phosphatase_cat-dom"/>
</dbReference>
<keyword evidence="4" id="KW-1185">Reference proteome</keyword>
<gene>
    <name evidence="3" type="ORF">TAPDE_004212</name>
</gene>
<dbReference type="InterPro" id="IPR052449">
    <property type="entry name" value="STYX-Interacting_Phosphatase"/>
</dbReference>
<dbReference type="GO" id="GO:0070372">
    <property type="term" value="P:regulation of ERK1 and ERK2 cascade"/>
    <property type="evidence" value="ECO:0007669"/>
    <property type="project" value="TreeGrafter"/>
</dbReference>
<dbReference type="GO" id="GO:1990444">
    <property type="term" value="F:F-box domain binding"/>
    <property type="evidence" value="ECO:0007669"/>
    <property type="project" value="TreeGrafter"/>
</dbReference>
<dbReference type="GO" id="GO:0005654">
    <property type="term" value="C:nucleoplasm"/>
    <property type="evidence" value="ECO:0007669"/>
    <property type="project" value="TreeGrafter"/>
</dbReference>
<dbReference type="EMBL" id="CAHR02000186">
    <property type="protein sequence ID" value="CCG83881.1"/>
    <property type="molecule type" value="Genomic_DNA"/>
</dbReference>
<evidence type="ECO:0000256" key="1">
    <source>
        <dbReference type="SAM" id="MobiDB-lite"/>
    </source>
</evidence>
<comment type="caution">
    <text evidence="3">The sequence shown here is derived from an EMBL/GenBank/DDBJ whole genome shotgun (WGS) entry which is preliminary data.</text>
</comment>
<evidence type="ECO:0000259" key="2">
    <source>
        <dbReference type="Pfam" id="PF00782"/>
    </source>
</evidence>